<dbReference type="InterPro" id="IPR020843">
    <property type="entry name" value="ER"/>
</dbReference>
<evidence type="ECO:0000313" key="4">
    <source>
        <dbReference type="Proteomes" id="UP000007110"/>
    </source>
</evidence>
<dbReference type="RefSeq" id="XP_030837490.1">
    <property type="nucleotide sequence ID" value="XM_030981630.1"/>
</dbReference>
<dbReference type="GO" id="GO:0005829">
    <property type="term" value="C:cytosol"/>
    <property type="evidence" value="ECO:0000318"/>
    <property type="project" value="GO_Central"/>
</dbReference>
<dbReference type="PANTHER" id="PTHR44154:SF1">
    <property type="entry name" value="QUINONE OXIDOREDUCTASE"/>
    <property type="match status" value="1"/>
</dbReference>
<dbReference type="InterPro" id="IPR011032">
    <property type="entry name" value="GroES-like_sf"/>
</dbReference>
<evidence type="ECO:0000256" key="1">
    <source>
        <dbReference type="ARBA" id="ARBA00022857"/>
    </source>
</evidence>
<reference evidence="3" key="2">
    <citation type="submission" date="2021-01" db="UniProtKB">
        <authorList>
            <consortium name="EnsemblMetazoa"/>
        </authorList>
    </citation>
    <scope>IDENTIFICATION</scope>
</reference>
<dbReference type="InterPro" id="IPR013149">
    <property type="entry name" value="ADH-like_C"/>
</dbReference>
<keyword evidence="4" id="KW-1185">Reference proteome</keyword>
<protein>
    <recommendedName>
        <fullName evidence="2">Enoyl reductase (ER) domain-containing protein</fullName>
    </recommendedName>
</protein>
<dbReference type="OrthoDB" id="3941538at2759"/>
<accession>A0A7M7NJB7</accession>
<evidence type="ECO:0000259" key="2">
    <source>
        <dbReference type="SMART" id="SM00829"/>
    </source>
</evidence>
<keyword evidence="1" id="KW-0521">NADP</keyword>
<dbReference type="KEGG" id="spu:587399"/>
<dbReference type="FunCoup" id="A0A7M7NJB7">
    <property type="interactions" value="1486"/>
</dbReference>
<organism evidence="3 4">
    <name type="scientific">Strongylocentrotus purpuratus</name>
    <name type="common">Purple sea urchin</name>
    <dbReference type="NCBI Taxonomy" id="7668"/>
    <lineage>
        <taxon>Eukaryota</taxon>
        <taxon>Metazoa</taxon>
        <taxon>Echinodermata</taxon>
        <taxon>Eleutherozoa</taxon>
        <taxon>Echinozoa</taxon>
        <taxon>Echinoidea</taxon>
        <taxon>Euechinoidea</taxon>
        <taxon>Echinacea</taxon>
        <taxon>Camarodonta</taxon>
        <taxon>Echinidea</taxon>
        <taxon>Strongylocentrotidae</taxon>
        <taxon>Strongylocentrotus</taxon>
    </lineage>
</organism>
<feature type="domain" description="Enoyl reductase (ER)" evidence="2">
    <location>
        <begin position="1"/>
        <end position="257"/>
    </location>
</feature>
<dbReference type="EnsemblMetazoa" id="XM_030981630">
    <property type="protein sequence ID" value="XP_030837490"/>
    <property type="gene ID" value="LOC587399"/>
</dbReference>
<name>A0A7M7NJB7_STRPU</name>
<dbReference type="SMART" id="SM00829">
    <property type="entry name" value="PKS_ER"/>
    <property type="match status" value="1"/>
</dbReference>
<dbReference type="InParanoid" id="A0A7M7NJB7"/>
<dbReference type="Gene3D" id="3.90.180.10">
    <property type="entry name" value="Medium-chain alcohol dehydrogenases, catalytic domain"/>
    <property type="match status" value="1"/>
</dbReference>
<dbReference type="Proteomes" id="UP000007110">
    <property type="component" value="Unassembled WGS sequence"/>
</dbReference>
<dbReference type="InterPro" id="IPR013154">
    <property type="entry name" value="ADH-like_N"/>
</dbReference>
<dbReference type="GeneID" id="587399"/>
<dbReference type="GO" id="GO:0003960">
    <property type="term" value="F:quinone reductase (NADPH) activity"/>
    <property type="evidence" value="ECO:0000318"/>
    <property type="project" value="GO_Central"/>
</dbReference>
<dbReference type="FunFam" id="3.40.50.720:FF:000244">
    <property type="entry name" value="quinone oxidoreductase"/>
    <property type="match status" value="1"/>
</dbReference>
<proteinExistence type="predicted"/>
<reference evidence="4" key="1">
    <citation type="submission" date="2015-02" db="EMBL/GenBank/DDBJ databases">
        <title>Genome sequencing for Strongylocentrotus purpuratus.</title>
        <authorList>
            <person name="Murali S."/>
            <person name="Liu Y."/>
            <person name="Vee V."/>
            <person name="English A."/>
            <person name="Wang M."/>
            <person name="Skinner E."/>
            <person name="Han Y."/>
            <person name="Muzny D.M."/>
            <person name="Worley K.C."/>
            <person name="Gibbs R.A."/>
        </authorList>
    </citation>
    <scope>NUCLEOTIDE SEQUENCE</scope>
</reference>
<dbReference type="SUPFAM" id="SSF50129">
    <property type="entry name" value="GroES-like"/>
    <property type="match status" value="1"/>
</dbReference>
<dbReference type="Pfam" id="PF00107">
    <property type="entry name" value="ADH_zinc_N"/>
    <property type="match status" value="1"/>
</dbReference>
<evidence type="ECO:0000313" key="3">
    <source>
        <dbReference type="EnsemblMetazoa" id="XP_030837490"/>
    </source>
</evidence>
<sequence length="260" mass="28133">MDGAGVVECVGDDVTTCKRGDRVYVCQPITGTYAEYCLADADRVYELHDKLSFEEGALLPIPYFSALRALTRAHFQPGDSVLVQGASGAVGLAAVQLARGLGASRVFGTAGSERGRQIVTEMGAEAVFDYKDKDFKETVKAIIGPKGVNVILETNVDVNFAFDLDIISKNGHIVIVGKRGITKCDPQSMVAKESTVTGSALFFCDTEARLSLHDTLYRGIEEGWLKPYIGGRFKLDDVIASHRDIETRKGATGKTILTFE</sequence>
<dbReference type="OMA" id="CEYGVFN"/>
<dbReference type="SUPFAM" id="SSF51735">
    <property type="entry name" value="NAD(P)-binding Rossmann-fold domains"/>
    <property type="match status" value="1"/>
</dbReference>
<dbReference type="InterPro" id="IPR051603">
    <property type="entry name" value="Zinc-ADH_QOR/CCCR"/>
</dbReference>
<dbReference type="CDD" id="cd08253">
    <property type="entry name" value="zeta_crystallin"/>
    <property type="match status" value="1"/>
</dbReference>
<dbReference type="Gene3D" id="3.40.50.720">
    <property type="entry name" value="NAD(P)-binding Rossmann-like Domain"/>
    <property type="match status" value="1"/>
</dbReference>
<dbReference type="GO" id="GO:0003730">
    <property type="term" value="F:mRNA 3'-UTR binding"/>
    <property type="evidence" value="ECO:0000318"/>
    <property type="project" value="GO_Central"/>
</dbReference>
<dbReference type="GO" id="GO:0070402">
    <property type="term" value="F:NADPH binding"/>
    <property type="evidence" value="ECO:0000318"/>
    <property type="project" value="GO_Central"/>
</dbReference>
<dbReference type="InterPro" id="IPR036291">
    <property type="entry name" value="NAD(P)-bd_dom_sf"/>
</dbReference>
<dbReference type="PANTHER" id="PTHR44154">
    <property type="entry name" value="QUINONE OXIDOREDUCTASE"/>
    <property type="match status" value="1"/>
</dbReference>
<dbReference type="Pfam" id="PF08240">
    <property type="entry name" value="ADH_N"/>
    <property type="match status" value="1"/>
</dbReference>
<dbReference type="AlphaFoldDB" id="A0A7M7NJB7"/>